<dbReference type="GO" id="GO:0005506">
    <property type="term" value="F:iron ion binding"/>
    <property type="evidence" value="ECO:0007669"/>
    <property type="project" value="InterPro"/>
</dbReference>
<dbReference type="SUPFAM" id="SSF48264">
    <property type="entry name" value="Cytochrome P450"/>
    <property type="match status" value="1"/>
</dbReference>
<dbReference type="Pfam" id="PF00067">
    <property type="entry name" value="p450"/>
    <property type="match status" value="1"/>
</dbReference>
<comment type="cofactor">
    <cofactor evidence="2">
        <name>heme</name>
        <dbReference type="ChEBI" id="CHEBI:30413"/>
    </cofactor>
</comment>
<dbReference type="AlphaFoldDB" id="A0A0M6XP98"/>
<dbReference type="PRINTS" id="PR00463">
    <property type="entry name" value="EP450I"/>
</dbReference>
<proteinExistence type="inferred from homology"/>
<dbReference type="Proteomes" id="UP000048908">
    <property type="component" value="Unassembled WGS sequence"/>
</dbReference>
<dbReference type="EC" id="1.11.2.4" evidence="3"/>
<name>A0A0M6XP98_9RHOB</name>
<sequence>MPDLPHDRWPDSTLPLLHDPYRYIPRRARAMRTQAFRMRLMGSPACALTGRRAARMFYDTDRFTREGAVPRAVGGILFGPKGVIQGTDGAEHLHRKKQGMDLMAHGAPDDLARRFRQELDAALPRWAAAGTVDLFPEMCRILTVVACGWNGVPLPPGDLDDRTRILTDMFNQAGEMSPASRIRAMRARHGGQKWIGGLIDDIRKGRADLPPEAPVVRAAGWTHADGMPLPLDVVAGDFLSFLRPIVANAAWVVFLAHALHVHPTAAESITGDPDRRDAFVREVRRLYPFFPVVAAIAGEGVEWDGAPIAPGTRCVLSLYGTNRDPSVWDSPDDFRPDRHLGREVGPFDMIPQGGGDFLANHRCAGEWVSVAQMRAAADWLTGAVRYRVATPDARLDMTALPALPKGGFRLCDLRPA</sequence>
<keyword evidence="2" id="KW-0408">Iron</keyword>
<keyword evidence="2" id="KW-0349">Heme</keyword>
<dbReference type="PANTHER" id="PTHR46696">
    <property type="entry name" value="P450, PUTATIVE (EUROFUNG)-RELATED"/>
    <property type="match status" value="1"/>
</dbReference>
<dbReference type="GO" id="GO:0004601">
    <property type="term" value="F:peroxidase activity"/>
    <property type="evidence" value="ECO:0007669"/>
    <property type="project" value="UniProtKB-KW"/>
</dbReference>
<evidence type="ECO:0000313" key="3">
    <source>
        <dbReference type="EMBL" id="CTQ32502.1"/>
    </source>
</evidence>
<dbReference type="InterPro" id="IPR002401">
    <property type="entry name" value="Cyt_P450_E_grp-I"/>
</dbReference>
<evidence type="ECO:0000256" key="1">
    <source>
        <dbReference type="ARBA" id="ARBA00010617"/>
    </source>
</evidence>
<dbReference type="PANTHER" id="PTHR46696:SF1">
    <property type="entry name" value="CYTOCHROME P450 YJIB-RELATED"/>
    <property type="match status" value="1"/>
</dbReference>
<dbReference type="GO" id="GO:0020037">
    <property type="term" value="F:heme binding"/>
    <property type="evidence" value="ECO:0007669"/>
    <property type="project" value="InterPro"/>
</dbReference>
<comment type="similarity">
    <text evidence="1">Belongs to the cytochrome P450 family.</text>
</comment>
<gene>
    <name evidence="3" type="primary">cypC_1</name>
    <name evidence="3" type="ORF">JAN5088_01273</name>
</gene>
<keyword evidence="3" id="KW-0575">Peroxidase</keyword>
<dbReference type="OrthoDB" id="9764248at2"/>
<dbReference type="GO" id="GO:0004497">
    <property type="term" value="F:monooxygenase activity"/>
    <property type="evidence" value="ECO:0007669"/>
    <property type="project" value="InterPro"/>
</dbReference>
<accession>A0A0M6XP98</accession>
<keyword evidence="4" id="KW-1185">Reference proteome</keyword>
<feature type="binding site" description="axial binding residue" evidence="2">
    <location>
        <position position="363"/>
    </location>
    <ligand>
        <name>heme</name>
        <dbReference type="ChEBI" id="CHEBI:30413"/>
    </ligand>
    <ligandPart>
        <name>Fe</name>
        <dbReference type="ChEBI" id="CHEBI:18248"/>
    </ligandPart>
</feature>
<dbReference type="CDD" id="cd11067">
    <property type="entry name" value="CYP152"/>
    <property type="match status" value="1"/>
</dbReference>
<dbReference type="GO" id="GO:0016705">
    <property type="term" value="F:oxidoreductase activity, acting on paired donors, with incorporation or reduction of molecular oxygen"/>
    <property type="evidence" value="ECO:0007669"/>
    <property type="project" value="InterPro"/>
</dbReference>
<dbReference type="EMBL" id="CXPG01000014">
    <property type="protein sequence ID" value="CTQ32502.1"/>
    <property type="molecule type" value="Genomic_DNA"/>
</dbReference>
<dbReference type="InterPro" id="IPR036396">
    <property type="entry name" value="Cyt_P450_sf"/>
</dbReference>
<reference evidence="3 4" key="1">
    <citation type="submission" date="2015-07" db="EMBL/GenBank/DDBJ databases">
        <authorList>
            <person name="Noorani M."/>
        </authorList>
    </citation>
    <scope>NUCLEOTIDE SEQUENCE [LARGE SCALE GENOMIC DNA]</scope>
    <source>
        <strain evidence="3 4">CECT 5088</strain>
    </source>
</reference>
<keyword evidence="2" id="KW-0479">Metal-binding</keyword>
<evidence type="ECO:0000313" key="4">
    <source>
        <dbReference type="Proteomes" id="UP000048908"/>
    </source>
</evidence>
<dbReference type="Gene3D" id="1.10.630.10">
    <property type="entry name" value="Cytochrome P450"/>
    <property type="match status" value="1"/>
</dbReference>
<organism evidence="3 4">
    <name type="scientific">Jannaschia rubra</name>
    <dbReference type="NCBI Taxonomy" id="282197"/>
    <lineage>
        <taxon>Bacteria</taxon>
        <taxon>Pseudomonadati</taxon>
        <taxon>Pseudomonadota</taxon>
        <taxon>Alphaproteobacteria</taxon>
        <taxon>Rhodobacterales</taxon>
        <taxon>Roseobacteraceae</taxon>
        <taxon>Jannaschia</taxon>
    </lineage>
</organism>
<evidence type="ECO:0000256" key="2">
    <source>
        <dbReference type="PIRSR" id="PIRSR602401-1"/>
    </source>
</evidence>
<keyword evidence="3" id="KW-0560">Oxidoreductase</keyword>
<dbReference type="RefSeq" id="WP_055681960.1">
    <property type="nucleotide sequence ID" value="NZ_CXPG01000014.1"/>
</dbReference>
<protein>
    <submittedName>
        <fullName evidence="3">Fatty-acid peroxygenase</fullName>
        <ecNumber evidence="3">1.11.2.4</ecNumber>
    </submittedName>
</protein>
<dbReference type="InterPro" id="IPR001128">
    <property type="entry name" value="Cyt_P450"/>
</dbReference>
<dbReference type="STRING" id="282197.SAMN04488517_101436"/>